<dbReference type="RefSeq" id="WP_072426989.1">
    <property type="nucleotide sequence ID" value="NZ_FPKR01000002.1"/>
</dbReference>
<dbReference type="NCBIfam" id="TIGR02595">
    <property type="entry name" value="PEP_CTERM"/>
    <property type="match status" value="1"/>
</dbReference>
<evidence type="ECO:0000313" key="4">
    <source>
        <dbReference type="Proteomes" id="UP000186513"/>
    </source>
</evidence>
<dbReference type="Proteomes" id="UP000186513">
    <property type="component" value="Unassembled WGS sequence"/>
</dbReference>
<sequence length="279" mass="28777">MKLKKLITALALVGAAAMGSGAHAMVVQDAWTISALGTTTNNVGHLGMNGADATVTQQVGMGGTPFVGAKFEEFGQIFSINYVTENVPGFGDFGFPQNFAQPLDGFRFVFTGLSGVVTAYDAVTGAINYAFTPNVGSIKLQATSDGAASWVDMATLAMSGPSGGDLADFNGQAQTLGQSTILLNFLSFENGFDLDLFGPGSGYDDVKDLFMQIQLTNKISNPFAFAGACSFDNTALCAVGKVTSDGSADLLKVPEPGSVALIALGLLGLGAVNRRRVGK</sequence>
<evidence type="ECO:0000259" key="2">
    <source>
        <dbReference type="Pfam" id="PF07589"/>
    </source>
</evidence>
<feature type="signal peptide" evidence="1">
    <location>
        <begin position="1"/>
        <end position="24"/>
    </location>
</feature>
<keyword evidence="1" id="KW-0732">Signal</keyword>
<proteinExistence type="predicted"/>
<name>A0A1K2H653_9NEIS</name>
<dbReference type="AlphaFoldDB" id="A0A1K2H653"/>
<dbReference type="InterPro" id="IPR013424">
    <property type="entry name" value="Ice-binding_C"/>
</dbReference>
<feature type="chain" id="PRO_5013335365" evidence="1">
    <location>
        <begin position="25"/>
        <end position="279"/>
    </location>
</feature>
<dbReference type="EMBL" id="FPKR01000002">
    <property type="protein sequence ID" value="SFZ71706.1"/>
    <property type="molecule type" value="Genomic_DNA"/>
</dbReference>
<evidence type="ECO:0000313" key="3">
    <source>
        <dbReference type="EMBL" id="SFZ71706.1"/>
    </source>
</evidence>
<gene>
    <name evidence="3" type="ORF">SAMN02745887_00437</name>
</gene>
<keyword evidence="4" id="KW-1185">Reference proteome</keyword>
<dbReference type="Pfam" id="PF07589">
    <property type="entry name" value="PEP-CTERM"/>
    <property type="match status" value="1"/>
</dbReference>
<evidence type="ECO:0000256" key="1">
    <source>
        <dbReference type="SAM" id="SignalP"/>
    </source>
</evidence>
<accession>A0A1K2H653</accession>
<organism evidence="3 4">
    <name type="scientific">Chitinimonas taiwanensis DSM 18899</name>
    <dbReference type="NCBI Taxonomy" id="1121279"/>
    <lineage>
        <taxon>Bacteria</taxon>
        <taxon>Pseudomonadati</taxon>
        <taxon>Pseudomonadota</taxon>
        <taxon>Betaproteobacteria</taxon>
        <taxon>Neisseriales</taxon>
        <taxon>Chitinibacteraceae</taxon>
        <taxon>Chitinimonas</taxon>
    </lineage>
</organism>
<protein>
    <submittedName>
        <fullName evidence="3">PEP-CTERM protein-sorting domain-containing protein</fullName>
    </submittedName>
</protein>
<reference evidence="3 4" key="1">
    <citation type="submission" date="2016-11" db="EMBL/GenBank/DDBJ databases">
        <authorList>
            <person name="Jaros S."/>
            <person name="Januszkiewicz K."/>
            <person name="Wedrychowicz H."/>
        </authorList>
    </citation>
    <scope>NUCLEOTIDE SEQUENCE [LARGE SCALE GENOMIC DNA]</scope>
    <source>
        <strain evidence="3 4">DSM 18899</strain>
    </source>
</reference>
<feature type="domain" description="Ice-binding protein C-terminal" evidence="2">
    <location>
        <begin position="253"/>
        <end position="275"/>
    </location>
</feature>